<keyword evidence="9" id="KW-1185">Reference proteome</keyword>
<protein>
    <submittedName>
        <fullName evidence="8">Divalent metal cation transporter</fullName>
    </submittedName>
</protein>
<keyword evidence="3 7" id="KW-0812">Transmembrane</keyword>
<dbReference type="Pfam" id="PF01566">
    <property type="entry name" value="Nramp"/>
    <property type="match status" value="1"/>
</dbReference>
<gene>
    <name evidence="8" type="ORF">D1164_01865</name>
</gene>
<proteinExistence type="predicted"/>
<dbReference type="AlphaFoldDB" id="A0A399D6M2"/>
<organism evidence="8 9">
    <name type="scientific">Mariniphaga sediminis</name>
    <dbReference type="NCBI Taxonomy" id="1628158"/>
    <lineage>
        <taxon>Bacteria</taxon>
        <taxon>Pseudomonadati</taxon>
        <taxon>Bacteroidota</taxon>
        <taxon>Bacteroidia</taxon>
        <taxon>Marinilabiliales</taxon>
        <taxon>Prolixibacteraceae</taxon>
        <taxon>Mariniphaga</taxon>
    </lineage>
</organism>
<sequence>MKNNIFSKTWKFLLSIGPGIFCIGFTIGTGSITSMTKAGSMYGMQLLWVLFLSAFFSWVLMEAYGRFTLVTGDTAIYAFRKNLKFGKAIALITVVSITIGQWGALSGILGLTSNAIYEILFLFFDGGAKSKYEYWFVLGIAVVIIITMFSLLSIGRYSFFEKVLVIFVTIMGISFIITMFIVPPTFNEITKGFKFQIPEGKDGNLMATAFVGTTMAAATFIVRPLVLHGKGWGKSNLKDQSRDALSSGILIFFISMAVMICATGAIFGTGKTVTKVLDMVTTLEPLAGRFAVALFMTGALSAGLSSIFPILMVAPIMYSDYKGDKLDLKSKHFKILTVIASILGLMVPVLGANPIAAQIATQVVNVFILPLVVGSIIILINRKKLMGKHKAGLFMNMALVTAFVFSCLISYTGIISLIEMF</sequence>
<dbReference type="PANTHER" id="PTHR11706">
    <property type="entry name" value="SOLUTE CARRIER PROTEIN FAMILY 11 MEMBER"/>
    <property type="match status" value="1"/>
</dbReference>
<feature type="transmembrane region" description="Helical" evidence="7">
    <location>
        <begin position="290"/>
        <end position="314"/>
    </location>
</feature>
<keyword evidence="5 7" id="KW-1133">Transmembrane helix</keyword>
<evidence type="ECO:0000313" key="9">
    <source>
        <dbReference type="Proteomes" id="UP000266441"/>
    </source>
</evidence>
<dbReference type="RefSeq" id="WP_119348221.1">
    <property type="nucleotide sequence ID" value="NZ_QWET01000001.1"/>
</dbReference>
<feature type="transmembrane region" description="Helical" evidence="7">
    <location>
        <begin position="393"/>
        <end position="418"/>
    </location>
</feature>
<dbReference type="GO" id="GO:0034755">
    <property type="term" value="P:iron ion transmembrane transport"/>
    <property type="evidence" value="ECO:0007669"/>
    <property type="project" value="TreeGrafter"/>
</dbReference>
<dbReference type="EMBL" id="QWET01000001">
    <property type="protein sequence ID" value="RIH67197.1"/>
    <property type="molecule type" value="Genomic_DNA"/>
</dbReference>
<dbReference type="GO" id="GO:0015086">
    <property type="term" value="F:cadmium ion transmembrane transporter activity"/>
    <property type="evidence" value="ECO:0007669"/>
    <property type="project" value="TreeGrafter"/>
</dbReference>
<name>A0A399D6M2_9BACT</name>
<keyword evidence="2" id="KW-0813">Transport</keyword>
<dbReference type="GO" id="GO:0005886">
    <property type="term" value="C:plasma membrane"/>
    <property type="evidence" value="ECO:0007669"/>
    <property type="project" value="TreeGrafter"/>
</dbReference>
<keyword evidence="4" id="KW-0769">Symport</keyword>
<dbReference type="NCBIfam" id="NF037982">
    <property type="entry name" value="Nramp_1"/>
    <property type="match status" value="1"/>
</dbReference>
<comment type="subcellular location">
    <subcellularLocation>
        <location evidence="1">Membrane</location>
        <topology evidence="1">Multi-pass membrane protein</topology>
    </subcellularLocation>
</comment>
<dbReference type="InterPro" id="IPR001046">
    <property type="entry name" value="NRAMP_fam"/>
</dbReference>
<dbReference type="GO" id="GO:0015293">
    <property type="term" value="F:symporter activity"/>
    <property type="evidence" value="ECO:0007669"/>
    <property type="project" value="UniProtKB-KW"/>
</dbReference>
<feature type="transmembrane region" description="Helical" evidence="7">
    <location>
        <begin position="46"/>
        <end position="67"/>
    </location>
</feature>
<evidence type="ECO:0000256" key="6">
    <source>
        <dbReference type="ARBA" id="ARBA00023136"/>
    </source>
</evidence>
<evidence type="ECO:0000313" key="8">
    <source>
        <dbReference type="EMBL" id="RIH67197.1"/>
    </source>
</evidence>
<feature type="transmembrane region" description="Helical" evidence="7">
    <location>
        <begin position="12"/>
        <end position="34"/>
    </location>
</feature>
<dbReference type="Proteomes" id="UP000266441">
    <property type="component" value="Unassembled WGS sequence"/>
</dbReference>
<evidence type="ECO:0000256" key="3">
    <source>
        <dbReference type="ARBA" id="ARBA00022692"/>
    </source>
</evidence>
<dbReference type="PANTHER" id="PTHR11706:SF33">
    <property type="entry name" value="NATURAL RESISTANCE-ASSOCIATED MACROPHAGE PROTEIN 2"/>
    <property type="match status" value="1"/>
</dbReference>
<feature type="transmembrane region" description="Helical" evidence="7">
    <location>
        <begin position="247"/>
        <end position="270"/>
    </location>
</feature>
<evidence type="ECO:0000256" key="4">
    <source>
        <dbReference type="ARBA" id="ARBA00022847"/>
    </source>
</evidence>
<evidence type="ECO:0000256" key="7">
    <source>
        <dbReference type="SAM" id="Phobius"/>
    </source>
</evidence>
<evidence type="ECO:0000256" key="1">
    <source>
        <dbReference type="ARBA" id="ARBA00004141"/>
    </source>
</evidence>
<feature type="transmembrane region" description="Helical" evidence="7">
    <location>
        <begin position="88"/>
        <end position="112"/>
    </location>
</feature>
<feature type="transmembrane region" description="Helical" evidence="7">
    <location>
        <begin position="206"/>
        <end position="226"/>
    </location>
</feature>
<reference evidence="8 9" key="1">
    <citation type="journal article" date="2015" name="Int. J. Syst. Evol. Microbiol.">
        <title>Mariniphaga sediminis sp. nov., isolated from coastal sediment.</title>
        <authorList>
            <person name="Wang F.Q."/>
            <person name="Shen Q.Y."/>
            <person name="Chen G.J."/>
            <person name="Du Z.J."/>
        </authorList>
    </citation>
    <scope>NUCLEOTIDE SEQUENCE [LARGE SCALE GENOMIC DNA]</scope>
    <source>
        <strain evidence="8 9">SY21</strain>
    </source>
</reference>
<evidence type="ECO:0000256" key="5">
    <source>
        <dbReference type="ARBA" id="ARBA00022989"/>
    </source>
</evidence>
<feature type="transmembrane region" description="Helical" evidence="7">
    <location>
        <begin position="164"/>
        <end position="186"/>
    </location>
</feature>
<evidence type="ECO:0000256" key="2">
    <source>
        <dbReference type="ARBA" id="ARBA00022448"/>
    </source>
</evidence>
<feature type="transmembrane region" description="Helical" evidence="7">
    <location>
        <begin position="335"/>
        <end position="357"/>
    </location>
</feature>
<dbReference type="OrthoDB" id="9787548at2"/>
<keyword evidence="6 7" id="KW-0472">Membrane</keyword>
<feature type="transmembrane region" description="Helical" evidence="7">
    <location>
        <begin position="132"/>
        <end position="152"/>
    </location>
</feature>
<comment type="caution">
    <text evidence="8">The sequence shown here is derived from an EMBL/GenBank/DDBJ whole genome shotgun (WGS) entry which is preliminary data.</text>
</comment>
<accession>A0A399D6M2</accession>
<dbReference type="GO" id="GO:0005384">
    <property type="term" value="F:manganese ion transmembrane transporter activity"/>
    <property type="evidence" value="ECO:0007669"/>
    <property type="project" value="TreeGrafter"/>
</dbReference>
<feature type="transmembrane region" description="Helical" evidence="7">
    <location>
        <begin position="363"/>
        <end position="381"/>
    </location>
</feature>